<accession>A0ABQ7C5C6</accession>
<name>A0ABQ7C5C6_BRACR</name>
<sequence>MYHHFHRRPRADSPPSRRYPPKVTPKPFHHYAPGVETKPRHQTQPETASHAFPCTSSHRRKPACESHAPSPVTVFSACDLLAHHPPSPSVRVFAAGDLFGKRHPFLADGDRRR</sequence>
<comment type="caution">
    <text evidence="2">The sequence shown here is derived from an EMBL/GenBank/DDBJ whole genome shotgun (WGS) entry which is preliminary data.</text>
</comment>
<reference evidence="2 3" key="1">
    <citation type="journal article" date="2020" name="BMC Genomics">
        <title>Intraspecific diversification of the crop wild relative Brassica cretica Lam. using demographic model selection.</title>
        <authorList>
            <person name="Kioukis A."/>
            <person name="Michalopoulou V.A."/>
            <person name="Briers L."/>
            <person name="Pirintsos S."/>
            <person name="Studholme D.J."/>
            <person name="Pavlidis P."/>
            <person name="Sarris P.F."/>
        </authorList>
    </citation>
    <scope>NUCLEOTIDE SEQUENCE [LARGE SCALE GENOMIC DNA]</scope>
    <source>
        <strain evidence="3">cv. PFS-1207/04</strain>
    </source>
</reference>
<dbReference type="Proteomes" id="UP000266723">
    <property type="component" value="Unassembled WGS sequence"/>
</dbReference>
<proteinExistence type="predicted"/>
<evidence type="ECO:0000313" key="3">
    <source>
        <dbReference type="Proteomes" id="UP000266723"/>
    </source>
</evidence>
<evidence type="ECO:0000313" key="2">
    <source>
        <dbReference type="EMBL" id="KAF3546870.1"/>
    </source>
</evidence>
<feature type="region of interest" description="Disordered" evidence="1">
    <location>
        <begin position="1"/>
        <end position="68"/>
    </location>
</feature>
<gene>
    <name evidence="2" type="ORF">DY000_02007997</name>
</gene>
<evidence type="ECO:0000256" key="1">
    <source>
        <dbReference type="SAM" id="MobiDB-lite"/>
    </source>
</evidence>
<keyword evidence="3" id="KW-1185">Reference proteome</keyword>
<organism evidence="2 3">
    <name type="scientific">Brassica cretica</name>
    <name type="common">Mustard</name>
    <dbReference type="NCBI Taxonomy" id="69181"/>
    <lineage>
        <taxon>Eukaryota</taxon>
        <taxon>Viridiplantae</taxon>
        <taxon>Streptophyta</taxon>
        <taxon>Embryophyta</taxon>
        <taxon>Tracheophyta</taxon>
        <taxon>Spermatophyta</taxon>
        <taxon>Magnoliopsida</taxon>
        <taxon>eudicotyledons</taxon>
        <taxon>Gunneridae</taxon>
        <taxon>Pentapetalae</taxon>
        <taxon>rosids</taxon>
        <taxon>malvids</taxon>
        <taxon>Brassicales</taxon>
        <taxon>Brassicaceae</taxon>
        <taxon>Brassiceae</taxon>
        <taxon>Brassica</taxon>
    </lineage>
</organism>
<protein>
    <submittedName>
        <fullName evidence="2">Uncharacterized protein</fullName>
    </submittedName>
</protein>
<dbReference type="EMBL" id="QGKV02000832">
    <property type="protein sequence ID" value="KAF3546870.1"/>
    <property type="molecule type" value="Genomic_DNA"/>
</dbReference>